<evidence type="ECO:0000256" key="2">
    <source>
        <dbReference type="ARBA" id="ARBA00005745"/>
    </source>
</evidence>
<feature type="transmembrane region" description="Helical" evidence="9">
    <location>
        <begin position="179"/>
        <end position="203"/>
    </location>
</feature>
<dbReference type="FunFam" id="1.20.81.30:FF:000001">
    <property type="entry name" value="Type II secretion system protein F"/>
    <property type="match status" value="2"/>
</dbReference>
<feature type="transmembrane region" description="Helical" evidence="9">
    <location>
        <begin position="137"/>
        <end position="159"/>
    </location>
</feature>
<dbReference type="InterPro" id="IPR042094">
    <property type="entry name" value="T2SS_GspF_sf"/>
</dbReference>
<sequence length="370" mass="40904">PIEVFPAESSHIKSEEKKIPPAFSFAKKISLTQLSVFTRQMYDLVDANVPLLRALRLVSQQTNHPFFKKIIVSMCTSVEQGGSFSGALAQHKNIFSRLYVNMIKAGEMSGNLNVVLDRLSGFIESEQETRSKVNAALFYPTLIMSVGGLTIFVLMAFVIPRLTVMFDDLGQSLPLITVILISVSSIFAKFWWLILIITAVGIVQMKRLRNTSKGKLWMDGVLLKMPILGRFIKDVEISRFARTLGTLLESGVVIVTALGSVCEVIENEVLRQDIMKVADEVKKGGRLTKALGKCSFVPESTVNMMAIGEETGAFERGLYKLADSHARKSAMAVKTMTALLEPILILCIGSIVGFIVIAMLLPLFQMNMMM</sequence>
<keyword evidence="5" id="KW-0997">Cell inner membrane</keyword>
<evidence type="ECO:0000256" key="8">
    <source>
        <dbReference type="ARBA" id="ARBA00023136"/>
    </source>
</evidence>
<dbReference type="AlphaFoldDB" id="A0A3B1DB54"/>
<dbReference type="GO" id="GO:0005886">
    <property type="term" value="C:plasma membrane"/>
    <property type="evidence" value="ECO:0007669"/>
    <property type="project" value="UniProtKB-SubCell"/>
</dbReference>
<keyword evidence="4" id="KW-1003">Cell membrane</keyword>
<evidence type="ECO:0000256" key="1">
    <source>
        <dbReference type="ARBA" id="ARBA00004429"/>
    </source>
</evidence>
<keyword evidence="6 9" id="KW-0812">Transmembrane</keyword>
<feature type="domain" description="Type II secretion system protein GspF" evidence="10">
    <location>
        <begin position="37"/>
        <end position="160"/>
    </location>
</feature>
<keyword evidence="7 9" id="KW-1133">Transmembrane helix</keyword>
<dbReference type="EMBL" id="UOGJ01000080">
    <property type="protein sequence ID" value="VAX36071.1"/>
    <property type="molecule type" value="Genomic_DNA"/>
</dbReference>
<organism evidence="11">
    <name type="scientific">hydrothermal vent metagenome</name>
    <dbReference type="NCBI Taxonomy" id="652676"/>
    <lineage>
        <taxon>unclassified sequences</taxon>
        <taxon>metagenomes</taxon>
        <taxon>ecological metagenomes</taxon>
    </lineage>
</organism>
<evidence type="ECO:0000256" key="7">
    <source>
        <dbReference type="ARBA" id="ARBA00022989"/>
    </source>
</evidence>
<dbReference type="InterPro" id="IPR018076">
    <property type="entry name" value="T2SS_GspF_dom"/>
</dbReference>
<proteinExistence type="inferred from homology"/>
<feature type="transmembrane region" description="Helical" evidence="9">
    <location>
        <begin position="343"/>
        <end position="364"/>
    </location>
</feature>
<gene>
    <name evidence="11" type="ORF">MNBD_UNCLBAC01-975</name>
</gene>
<dbReference type="Gene3D" id="1.20.81.30">
    <property type="entry name" value="Type II secretion system (T2SS), domain F"/>
    <property type="match status" value="2"/>
</dbReference>
<evidence type="ECO:0000259" key="10">
    <source>
        <dbReference type="Pfam" id="PF00482"/>
    </source>
</evidence>
<dbReference type="PROSITE" id="PS00874">
    <property type="entry name" value="T2SP_F"/>
    <property type="match status" value="1"/>
</dbReference>
<dbReference type="Pfam" id="PF00482">
    <property type="entry name" value="T2SSF"/>
    <property type="match status" value="2"/>
</dbReference>
<evidence type="ECO:0000256" key="5">
    <source>
        <dbReference type="ARBA" id="ARBA00022519"/>
    </source>
</evidence>
<dbReference type="PANTHER" id="PTHR30012:SF0">
    <property type="entry name" value="TYPE II SECRETION SYSTEM PROTEIN F-RELATED"/>
    <property type="match status" value="1"/>
</dbReference>
<comment type="subcellular location">
    <subcellularLocation>
        <location evidence="1">Cell inner membrane</location>
        <topology evidence="1">Multi-pass membrane protein</topology>
    </subcellularLocation>
</comment>
<name>A0A3B1DB54_9ZZZZ</name>
<comment type="similarity">
    <text evidence="2">Belongs to the GSP F family.</text>
</comment>
<reference evidence="11" key="1">
    <citation type="submission" date="2018-06" db="EMBL/GenBank/DDBJ databases">
        <authorList>
            <person name="Zhirakovskaya E."/>
        </authorList>
    </citation>
    <scope>NUCLEOTIDE SEQUENCE</scope>
</reference>
<feature type="domain" description="Type II secretion system protein GspF" evidence="10">
    <location>
        <begin position="240"/>
        <end position="362"/>
    </location>
</feature>
<dbReference type="InterPro" id="IPR001992">
    <property type="entry name" value="T2SS_GspF/T4SS_PilC_CS"/>
</dbReference>
<evidence type="ECO:0000313" key="11">
    <source>
        <dbReference type="EMBL" id="VAX36071.1"/>
    </source>
</evidence>
<dbReference type="PANTHER" id="PTHR30012">
    <property type="entry name" value="GENERAL SECRETION PATHWAY PROTEIN"/>
    <property type="match status" value="1"/>
</dbReference>
<evidence type="ECO:0000256" key="9">
    <source>
        <dbReference type="SAM" id="Phobius"/>
    </source>
</evidence>
<keyword evidence="3" id="KW-0813">Transport</keyword>
<dbReference type="PRINTS" id="PR00812">
    <property type="entry name" value="BCTERIALGSPF"/>
</dbReference>
<feature type="non-terminal residue" evidence="11">
    <location>
        <position position="1"/>
    </location>
</feature>
<evidence type="ECO:0000256" key="6">
    <source>
        <dbReference type="ARBA" id="ARBA00022692"/>
    </source>
</evidence>
<evidence type="ECO:0000256" key="4">
    <source>
        <dbReference type="ARBA" id="ARBA00022475"/>
    </source>
</evidence>
<dbReference type="GO" id="GO:0015628">
    <property type="term" value="P:protein secretion by the type II secretion system"/>
    <property type="evidence" value="ECO:0007669"/>
    <property type="project" value="TreeGrafter"/>
</dbReference>
<dbReference type="InterPro" id="IPR003004">
    <property type="entry name" value="GspF/PilC"/>
</dbReference>
<accession>A0A3B1DB54</accession>
<keyword evidence="8 9" id="KW-0472">Membrane</keyword>
<evidence type="ECO:0000256" key="3">
    <source>
        <dbReference type="ARBA" id="ARBA00022448"/>
    </source>
</evidence>
<protein>
    <submittedName>
        <fullName evidence="11">Type IV fimbrial assembly protein PilC</fullName>
    </submittedName>
</protein>